<keyword evidence="2" id="KW-1185">Reference proteome</keyword>
<protein>
    <submittedName>
        <fullName evidence="1">Uncharacterized protein</fullName>
    </submittedName>
</protein>
<reference evidence="1 2" key="1">
    <citation type="submission" date="2015-07" db="EMBL/GenBank/DDBJ databases">
        <title>The genome of Dufourea novaeangliae.</title>
        <authorList>
            <person name="Pan H."/>
            <person name="Kapheim K."/>
        </authorList>
    </citation>
    <scope>NUCLEOTIDE SEQUENCE [LARGE SCALE GENOMIC DNA]</scope>
    <source>
        <strain evidence="1">0120121106</strain>
        <tissue evidence="1">Whole body</tissue>
    </source>
</reference>
<gene>
    <name evidence="1" type="ORF">WN55_01524</name>
</gene>
<accession>A0A154PG44</accession>
<organism evidence="1 2">
    <name type="scientific">Dufourea novaeangliae</name>
    <name type="common">Sweat bee</name>
    <dbReference type="NCBI Taxonomy" id="178035"/>
    <lineage>
        <taxon>Eukaryota</taxon>
        <taxon>Metazoa</taxon>
        <taxon>Ecdysozoa</taxon>
        <taxon>Arthropoda</taxon>
        <taxon>Hexapoda</taxon>
        <taxon>Insecta</taxon>
        <taxon>Pterygota</taxon>
        <taxon>Neoptera</taxon>
        <taxon>Endopterygota</taxon>
        <taxon>Hymenoptera</taxon>
        <taxon>Apocrita</taxon>
        <taxon>Aculeata</taxon>
        <taxon>Apoidea</taxon>
        <taxon>Anthophila</taxon>
        <taxon>Halictidae</taxon>
        <taxon>Rophitinae</taxon>
        <taxon>Dufourea</taxon>
    </lineage>
</organism>
<dbReference type="EMBL" id="KQ434899">
    <property type="protein sequence ID" value="KZC10825.1"/>
    <property type="molecule type" value="Genomic_DNA"/>
</dbReference>
<evidence type="ECO:0000313" key="1">
    <source>
        <dbReference type="EMBL" id="KZC10825.1"/>
    </source>
</evidence>
<proteinExistence type="predicted"/>
<name>A0A154PG44_DUFNO</name>
<dbReference type="Proteomes" id="UP000076502">
    <property type="component" value="Unassembled WGS sequence"/>
</dbReference>
<evidence type="ECO:0000313" key="2">
    <source>
        <dbReference type="Proteomes" id="UP000076502"/>
    </source>
</evidence>
<sequence length="82" mass="9149">MAGVACFPSRVQSRFDKWNVPAIEKIVPAIIKRYDVPRVGGLEDRGRIEPSQQDHPLLLISPNITPTCLSRRGAPFNLIVLL</sequence>
<dbReference type="AlphaFoldDB" id="A0A154PG44"/>